<dbReference type="FunFam" id="3.40.605.10:FF:000026">
    <property type="entry name" value="Aldehyde dehydrogenase, putative"/>
    <property type="match status" value="1"/>
</dbReference>
<dbReference type="InterPro" id="IPR016162">
    <property type="entry name" value="Ald_DH_N"/>
</dbReference>
<dbReference type="InterPro" id="IPR016161">
    <property type="entry name" value="Ald_DH/histidinol_DH"/>
</dbReference>
<reference evidence="8 10" key="3">
    <citation type="journal article" date="2014" name="PLoS Genet.">
        <title>Phylogenetically driven sequencing of extremely halophilic archaea reveals strategies for static and dynamic osmo-response.</title>
        <authorList>
            <person name="Becker E.A."/>
            <person name="Seitzer P.M."/>
            <person name="Tritt A."/>
            <person name="Larsen D."/>
            <person name="Krusor M."/>
            <person name="Yao A.I."/>
            <person name="Wu D."/>
            <person name="Madern D."/>
            <person name="Eisen J.A."/>
            <person name="Darling A.E."/>
            <person name="Facciotti M.T."/>
        </authorList>
    </citation>
    <scope>NUCLEOTIDE SEQUENCE [LARGE SCALE GENOMIC DNA]</scope>
    <source>
        <strain evidence="10">ATCC 43099 / DSM 3394 / CCM 3739 / CIP 104546 / IAM 13178 / JCM 8861 / NBRC 102185 / NCIMB 2190 / MS3</strain>
        <strain evidence="8">MS-3</strain>
    </source>
</reference>
<evidence type="ECO:0000259" key="6">
    <source>
        <dbReference type="Pfam" id="PF00171"/>
    </source>
</evidence>
<dbReference type="InterPro" id="IPR029510">
    <property type="entry name" value="Ald_DH_CS_GLU"/>
</dbReference>
<dbReference type="InterPro" id="IPR016163">
    <property type="entry name" value="Ald_DH_C"/>
</dbReference>
<dbReference type="SUPFAM" id="SSF53720">
    <property type="entry name" value="ALDH-like"/>
    <property type="match status" value="1"/>
</dbReference>
<dbReference type="GO" id="GO:0004029">
    <property type="term" value="F:aldehyde dehydrogenase (NAD+) activity"/>
    <property type="evidence" value="ECO:0007669"/>
    <property type="project" value="UniProtKB-EC"/>
</dbReference>
<dbReference type="FunFam" id="3.40.309.10:FF:000012">
    <property type="entry name" value="Betaine aldehyde dehydrogenase"/>
    <property type="match status" value="1"/>
</dbReference>
<comment type="similarity">
    <text evidence="1 5">Belongs to the aldehyde dehydrogenase family.</text>
</comment>
<reference evidence="9" key="1">
    <citation type="submission" date="2010-02" db="EMBL/GenBank/DDBJ databases">
        <title>Complete sequence of plasmid 1 of Natrialba magadii ATCC 43099.</title>
        <authorList>
            <consortium name="US DOE Joint Genome Institute"/>
            <person name="Lucas S."/>
            <person name="Copeland A."/>
            <person name="Lapidus A."/>
            <person name="Cheng J.-F."/>
            <person name="Bruce D."/>
            <person name="Goodwin L."/>
            <person name="Pitluck S."/>
            <person name="Davenport K."/>
            <person name="Saunders E."/>
            <person name="Detter J.C."/>
            <person name="Han C."/>
            <person name="Tapia R."/>
            <person name="Land M."/>
            <person name="Hauser L."/>
            <person name="Kyrpides N."/>
            <person name="Mikhailova N."/>
            <person name="De Castro R.E."/>
            <person name="Maupin-Furlow J.A."/>
            <person name="Woyke T."/>
        </authorList>
    </citation>
    <scope>NUCLEOTIDE SEQUENCE [LARGE SCALE GENOMIC DNA]</scope>
    <source>
        <strain evidence="9">ATCC 43099 / DSM 3394 / CCM 3739 / CIP 104546 / IAM 13178 / JCM 8861 / NBRC 102185 / NCIMB 2190 / MS3</strain>
        <plasmid evidence="9">pNMAG01</plasmid>
    </source>
</reference>
<keyword evidence="7" id="KW-0614">Plasmid</keyword>
<dbReference type="GeneID" id="8826708"/>
<gene>
    <name evidence="7" type="ordered locus">Nmag_3838</name>
    <name evidence="8" type="ORF">C500_03894</name>
</gene>
<dbReference type="Gene3D" id="3.40.309.10">
    <property type="entry name" value="Aldehyde Dehydrogenase, Chain A, domain 2"/>
    <property type="match status" value="1"/>
</dbReference>
<geneLocation type="plasmid" evidence="7 9">
    <name>pNMAG01</name>
</geneLocation>
<dbReference type="Gene3D" id="3.40.605.10">
    <property type="entry name" value="Aldehyde Dehydrogenase, Chain A, domain 1"/>
    <property type="match status" value="1"/>
</dbReference>
<accession>D3T1C0</accession>
<keyword evidence="3 5" id="KW-0560">Oxidoreductase</keyword>
<dbReference type="KEGG" id="nmg:Nmag_3838"/>
<dbReference type="PROSITE" id="PS00687">
    <property type="entry name" value="ALDEHYDE_DEHYDR_GLU"/>
    <property type="match status" value="1"/>
</dbReference>
<evidence type="ECO:0000256" key="3">
    <source>
        <dbReference type="ARBA" id="ARBA00023002"/>
    </source>
</evidence>
<evidence type="ECO:0000313" key="8">
    <source>
        <dbReference type="EMBL" id="ELY32449.1"/>
    </source>
</evidence>
<dbReference type="OrthoDB" id="6342at2157"/>
<dbReference type="AlphaFoldDB" id="D3T1C0"/>
<keyword evidence="9" id="KW-1185">Reference proteome</keyword>
<comment type="subunit">
    <text evidence="2">Homotetramer.</text>
</comment>
<evidence type="ECO:0000256" key="4">
    <source>
        <dbReference type="PROSITE-ProRule" id="PRU10007"/>
    </source>
</evidence>
<dbReference type="Pfam" id="PF00171">
    <property type="entry name" value="Aldedh"/>
    <property type="match status" value="1"/>
</dbReference>
<evidence type="ECO:0000256" key="2">
    <source>
        <dbReference type="ARBA" id="ARBA00011881"/>
    </source>
</evidence>
<evidence type="ECO:0000256" key="5">
    <source>
        <dbReference type="RuleBase" id="RU003345"/>
    </source>
</evidence>
<dbReference type="InterPro" id="IPR015590">
    <property type="entry name" value="Aldehyde_DH_dom"/>
</dbReference>
<dbReference type="RefSeq" id="WP_004214338.1">
    <property type="nucleotide sequence ID" value="NC_013923.1"/>
</dbReference>
<organism evidence="7 9">
    <name type="scientific">Natrialba magadii (strain ATCC 43099 / DSM 3394 / CCM 3739 / CIP 104546 / IAM 13178 / JCM 8861 / NBRC 102185 / NCIMB 2190 / MS3)</name>
    <name type="common">Natronobacterium magadii</name>
    <dbReference type="NCBI Taxonomy" id="547559"/>
    <lineage>
        <taxon>Archaea</taxon>
        <taxon>Methanobacteriati</taxon>
        <taxon>Methanobacteriota</taxon>
        <taxon>Stenosarchaea group</taxon>
        <taxon>Halobacteria</taxon>
        <taxon>Halobacteriales</taxon>
        <taxon>Natrialbaceae</taxon>
        <taxon>Natrialba</taxon>
    </lineage>
</organism>
<evidence type="ECO:0000313" key="10">
    <source>
        <dbReference type="Proteomes" id="UP000011543"/>
    </source>
</evidence>
<dbReference type="FunFam" id="3.40.605.10:FF:000007">
    <property type="entry name" value="NAD/NADP-dependent betaine aldehyde dehydrogenase"/>
    <property type="match status" value="1"/>
</dbReference>
<dbReference type="Proteomes" id="UP000001879">
    <property type="component" value="Plasmid pNMAG01"/>
</dbReference>
<dbReference type="PATRIC" id="fig|547559.17.peg.742"/>
<dbReference type="Proteomes" id="UP000011543">
    <property type="component" value="Unassembled WGS sequence"/>
</dbReference>
<evidence type="ECO:0000313" key="7">
    <source>
        <dbReference type="EMBL" id="ADD07379.1"/>
    </source>
</evidence>
<feature type="domain" description="Aldehyde dehydrogenase" evidence="6">
    <location>
        <begin position="36"/>
        <end position="494"/>
    </location>
</feature>
<feature type="active site" evidence="4">
    <location>
        <position position="267"/>
    </location>
</feature>
<sequence>MATDNTLIERHEAAIDDATAELTLDHWIDGAHAEPASGERFETVDPAAAVPITTVASGTAADIDDAVEAASAAADGEWGDTTARERATLISDWMDVCREHVDELARLESLDVGKPLAFARDEVEGALEFFEYYASVAQASHGEQIPFGTENHVYTREEPYGVAGQILPWNYPLSLAGWKVGAALAAGNTVVAKPSEQAPCTITRLAQLSADILPDGVFNVVNGFGEDAGAPLTEHSGVDKLSFTGSVPVGQQVMKAAADDVTPVTLELGGKSPYVVFPDADLEAAAETAAAGIYYNTGQSCDACSRILVHEDVADEFTDLFLDAADYWEPGDPLVDGTTMGPLTFADQYEKVDDYVEIGQEEGATLLAGGEPPAAEALEEGWFYEPTVFGDVDNDSRLAQEEIFGPVQCLITFESYEEAIELANDVPYGLASGVATQDASLAHRAAADIEAGSVWINEYHGGGVGIPFGGYKQSGIGRECARETLGEYTQTKAINVALDEPEL</sequence>
<evidence type="ECO:0000256" key="1">
    <source>
        <dbReference type="ARBA" id="ARBA00009986"/>
    </source>
</evidence>
<dbReference type="EMBL" id="CP001933">
    <property type="protein sequence ID" value="ADD07379.1"/>
    <property type="molecule type" value="Genomic_DNA"/>
</dbReference>
<reference evidence="7 9" key="2">
    <citation type="journal article" date="2012" name="BMC Genomics">
        <title>A comparative genomics perspective on the genetic content of the alkaliphilic haloarchaeon Natrialba magadii ATCC 43099T.</title>
        <authorList>
            <person name="Siddaramappa S."/>
            <person name="Challacombe J.F."/>
            <person name="Decastro R.E."/>
            <person name="Pfeiffer F."/>
            <person name="Sastre D.E."/>
            <person name="Gimenez M.I."/>
            <person name="Paggi R.A."/>
            <person name="Detter J.C."/>
            <person name="Davenport K.W."/>
            <person name="Goodwin L.A."/>
            <person name="Kyrpides N."/>
            <person name="Tapia R."/>
            <person name="Pitluck S."/>
            <person name="Lucas S."/>
            <person name="Woyke T."/>
            <person name="Maupin-Furlow J.A."/>
        </authorList>
    </citation>
    <scope>NUCLEOTIDE SEQUENCE [LARGE SCALE GENOMIC DNA]</scope>
    <source>
        <strain evidence="7">ATCC 43099</strain>
        <strain evidence="9">ATCC 43099 / DSM 3394 / CCM 3739 / CIP 104546 / IAM 13178 / JCM 8861 / NBRC 102185 / NCIMB 2190 / MS3</strain>
    </source>
</reference>
<dbReference type="EC" id="1.2.1.3" evidence="7"/>
<protein>
    <submittedName>
        <fullName evidence="7 8">Aldehyde dehydrogenase</fullName>
        <ecNumber evidence="7">1.2.1.3</ecNumber>
    </submittedName>
</protein>
<proteinExistence type="inferred from homology"/>
<reference evidence="7" key="4">
    <citation type="submission" date="2016-09" db="EMBL/GenBank/DDBJ databases">
        <authorList>
            <person name="Pfeiffer F."/>
        </authorList>
    </citation>
    <scope>NUCLEOTIDE SEQUENCE</scope>
    <source>
        <strain evidence="7">ATCC 43099</strain>
        <plasmid evidence="7">pNMAG01</plasmid>
    </source>
</reference>
<dbReference type="HOGENOM" id="CLU_005391_0_1_2"/>
<evidence type="ECO:0000313" key="9">
    <source>
        <dbReference type="Proteomes" id="UP000001879"/>
    </source>
</evidence>
<dbReference type="EMBL" id="AOHS01000015">
    <property type="protein sequence ID" value="ELY32449.1"/>
    <property type="molecule type" value="Genomic_DNA"/>
</dbReference>
<dbReference type="PANTHER" id="PTHR11699">
    <property type="entry name" value="ALDEHYDE DEHYDROGENASE-RELATED"/>
    <property type="match status" value="1"/>
</dbReference>
<name>D3T1C0_NATMM</name>